<evidence type="ECO:0000313" key="3">
    <source>
        <dbReference type="RefSeq" id="XP_039114770.1"/>
    </source>
</evidence>
<gene>
    <name evidence="3" type="primary">LOC120250075</name>
</gene>
<proteinExistence type="predicted"/>
<dbReference type="Proteomes" id="UP001515500">
    <property type="component" value="Chromosome 19"/>
</dbReference>
<dbReference type="PANTHER" id="PTHR31722">
    <property type="entry name" value="OS06G0675200 PROTEIN"/>
    <property type="match status" value="1"/>
</dbReference>
<dbReference type="AlphaFoldDB" id="A0AB40AIP4"/>
<reference evidence="3" key="1">
    <citation type="submission" date="2025-08" db="UniProtKB">
        <authorList>
            <consortium name="RefSeq"/>
        </authorList>
    </citation>
    <scope>IDENTIFICATION</scope>
</reference>
<evidence type="ECO:0000256" key="1">
    <source>
        <dbReference type="SAM" id="MobiDB-lite"/>
    </source>
</evidence>
<keyword evidence="2" id="KW-1185">Reference proteome</keyword>
<organism evidence="2 3">
    <name type="scientific">Dioscorea cayennensis subsp. rotundata</name>
    <name type="common">White Guinea yam</name>
    <name type="synonym">Dioscorea rotundata</name>
    <dbReference type="NCBI Taxonomy" id="55577"/>
    <lineage>
        <taxon>Eukaryota</taxon>
        <taxon>Viridiplantae</taxon>
        <taxon>Streptophyta</taxon>
        <taxon>Embryophyta</taxon>
        <taxon>Tracheophyta</taxon>
        <taxon>Spermatophyta</taxon>
        <taxon>Magnoliopsida</taxon>
        <taxon>Liliopsida</taxon>
        <taxon>Dioscoreales</taxon>
        <taxon>Dioscoreaceae</taxon>
        <taxon>Dioscorea</taxon>
    </lineage>
</organism>
<dbReference type="GeneID" id="120250075"/>
<evidence type="ECO:0000313" key="2">
    <source>
        <dbReference type="Proteomes" id="UP001515500"/>
    </source>
</evidence>
<protein>
    <submittedName>
        <fullName evidence="3">Uncharacterized protein LOC120250075</fullName>
    </submittedName>
</protein>
<name>A0AB40AIP4_DIOCR</name>
<dbReference type="RefSeq" id="XP_039114770.1">
    <property type="nucleotide sequence ID" value="XM_039258836.1"/>
</dbReference>
<sequence>MACINMYNSGQEHHHQGGIPMSPRISFSNDFVVEQAAAISSVPKLSPSPGDPDFEFSVGSRPMMAADELFFKGRLVPLREHCIMPRTTTLRDELLAGDEDDADVWGSTSRPMKSIKWKELLGLKKQGGHYGNKKQEMKSTIEGGTCRVDEGGKTILQEEED</sequence>
<dbReference type="PANTHER" id="PTHR31722:SF62">
    <property type="entry name" value="EMB|CAB62433.1"/>
    <property type="match status" value="1"/>
</dbReference>
<accession>A0AB40AIP4</accession>
<feature type="region of interest" description="Disordered" evidence="1">
    <location>
        <begin position="128"/>
        <end position="161"/>
    </location>
</feature>